<dbReference type="Proteomes" id="UP000422221">
    <property type="component" value="Unassembled WGS sequence"/>
</dbReference>
<reference evidence="1 2" key="1">
    <citation type="journal article" date="2019" name="Nat. Med.">
        <title>A library of human gut bacterial isolates paired with longitudinal multiomics data enables mechanistic microbiome research.</title>
        <authorList>
            <person name="Poyet M."/>
            <person name="Groussin M."/>
            <person name="Gibbons S.M."/>
            <person name="Avila-Pacheco J."/>
            <person name="Jiang X."/>
            <person name="Kearney S.M."/>
            <person name="Perrotta A.R."/>
            <person name="Berdy B."/>
            <person name="Zhao S."/>
            <person name="Lieberman T.D."/>
            <person name="Swanson P.K."/>
            <person name="Smith M."/>
            <person name="Roesemann S."/>
            <person name="Alexander J.E."/>
            <person name="Rich S.A."/>
            <person name="Livny J."/>
            <person name="Vlamakis H."/>
            <person name="Clish C."/>
            <person name="Bullock K."/>
            <person name="Deik A."/>
            <person name="Scott J."/>
            <person name="Pierce K.A."/>
            <person name="Xavier R.J."/>
            <person name="Alm E.J."/>
        </authorList>
    </citation>
    <scope>NUCLEOTIDE SEQUENCE [LARGE SCALE GENOMIC DNA]</scope>
    <source>
        <strain evidence="1 2">BIOML-A10</strain>
    </source>
</reference>
<dbReference type="AlphaFoldDB" id="A0A7J4XIB2"/>
<evidence type="ECO:0000313" key="1">
    <source>
        <dbReference type="EMBL" id="KAA3764639.1"/>
    </source>
</evidence>
<proteinExistence type="predicted"/>
<protein>
    <submittedName>
        <fullName evidence="1">Uncharacterized protein</fullName>
    </submittedName>
</protein>
<comment type="caution">
    <text evidence="1">The sequence shown here is derived from an EMBL/GenBank/DDBJ whole genome shotgun (WGS) entry which is preliminary data.</text>
</comment>
<organism evidence="1 2">
    <name type="scientific">Bacteroides salyersiae</name>
    <dbReference type="NCBI Taxonomy" id="291644"/>
    <lineage>
        <taxon>Bacteria</taxon>
        <taxon>Pseudomonadati</taxon>
        <taxon>Bacteroidota</taxon>
        <taxon>Bacteroidia</taxon>
        <taxon>Bacteroidales</taxon>
        <taxon>Bacteroidaceae</taxon>
        <taxon>Bacteroides</taxon>
    </lineage>
</organism>
<accession>A0A7J4XIB2</accession>
<gene>
    <name evidence="1" type="ORF">F3F73_12355</name>
</gene>
<dbReference type="RefSeq" id="WP_130058333.1">
    <property type="nucleotide sequence ID" value="NZ_RCXT01000003.1"/>
</dbReference>
<name>A0A7J4XIB2_9BACE</name>
<evidence type="ECO:0000313" key="2">
    <source>
        <dbReference type="Proteomes" id="UP000422221"/>
    </source>
</evidence>
<sequence>MRNERLRKFLYVEYPLGLSYLFTPSETRFILHMINFEYLKKHGFSTNWSNAEYVKRIGISKNAFNNCVKKLIHMKLLKKWNNKLGNRVYYSFDLEVYEKLVDILSCTNNVDELIKFCEISFKQGRLVEDITEREIIKLKRTRLISSLKYPSFPDVS</sequence>
<dbReference type="EMBL" id="VWMK01000011">
    <property type="protein sequence ID" value="KAA3764639.1"/>
    <property type="molecule type" value="Genomic_DNA"/>
</dbReference>